<name>A0A6P8KHG0_DROMA</name>
<evidence type="ECO:0000256" key="7">
    <source>
        <dbReference type="RuleBase" id="RU079119"/>
    </source>
</evidence>
<accession>A0A6P8KHG0</accession>
<dbReference type="PANTHER" id="PTHR12246">
    <property type="entry name" value="PALMITOYLTRANSFERASE ZDHHC16"/>
    <property type="match status" value="1"/>
</dbReference>
<feature type="transmembrane region" description="Helical" evidence="7">
    <location>
        <begin position="20"/>
        <end position="39"/>
    </location>
</feature>
<organism evidence="9 10">
    <name type="scientific">Drosophila mauritiana</name>
    <name type="common">Fruit fly</name>
    <dbReference type="NCBI Taxonomy" id="7226"/>
    <lineage>
        <taxon>Eukaryota</taxon>
        <taxon>Metazoa</taxon>
        <taxon>Ecdysozoa</taxon>
        <taxon>Arthropoda</taxon>
        <taxon>Hexapoda</taxon>
        <taxon>Insecta</taxon>
        <taxon>Pterygota</taxon>
        <taxon>Neoptera</taxon>
        <taxon>Endopterygota</taxon>
        <taxon>Diptera</taxon>
        <taxon>Brachycera</taxon>
        <taxon>Muscomorpha</taxon>
        <taxon>Ephydroidea</taxon>
        <taxon>Drosophilidae</taxon>
        <taxon>Drosophila</taxon>
        <taxon>Sophophora</taxon>
    </lineage>
</organism>
<dbReference type="AlphaFoldDB" id="A0A6P8KHG0"/>
<comment type="similarity">
    <text evidence="7">Belongs to the DHHC palmitoyltransferase family.</text>
</comment>
<protein>
    <recommendedName>
        <fullName evidence="7">Palmitoyltransferase</fullName>
        <ecNumber evidence="7">2.3.1.225</ecNumber>
    </recommendedName>
</protein>
<dbReference type="GO" id="GO:0019706">
    <property type="term" value="F:protein-cysteine S-palmitoyltransferase activity"/>
    <property type="evidence" value="ECO:0007669"/>
    <property type="project" value="UniProtKB-EC"/>
</dbReference>
<evidence type="ECO:0000256" key="5">
    <source>
        <dbReference type="ARBA" id="ARBA00023136"/>
    </source>
</evidence>
<evidence type="ECO:0000256" key="6">
    <source>
        <dbReference type="ARBA" id="ARBA00023315"/>
    </source>
</evidence>
<dbReference type="EC" id="2.3.1.225" evidence="7"/>
<dbReference type="RefSeq" id="XP_033163584.1">
    <property type="nucleotide sequence ID" value="XM_033307693.1"/>
</dbReference>
<keyword evidence="3 7" id="KW-0812">Transmembrane</keyword>
<keyword evidence="2 7" id="KW-0808">Transferase</keyword>
<feature type="transmembrane region" description="Helical" evidence="7">
    <location>
        <begin position="51"/>
        <end position="74"/>
    </location>
</feature>
<evidence type="ECO:0000313" key="9">
    <source>
        <dbReference type="Proteomes" id="UP000515162"/>
    </source>
</evidence>
<evidence type="ECO:0000313" key="10">
    <source>
        <dbReference type="RefSeq" id="XP_033163584.1"/>
    </source>
</evidence>
<evidence type="ECO:0000256" key="3">
    <source>
        <dbReference type="ARBA" id="ARBA00022692"/>
    </source>
</evidence>
<gene>
    <name evidence="10" type="primary">LOC117143175</name>
</gene>
<dbReference type="GeneID" id="117143175"/>
<dbReference type="Proteomes" id="UP000515162">
    <property type="component" value="Chromosome 2L"/>
</dbReference>
<dbReference type="Pfam" id="PF01529">
    <property type="entry name" value="DHHC"/>
    <property type="match status" value="1"/>
</dbReference>
<evidence type="ECO:0000259" key="8">
    <source>
        <dbReference type="Pfam" id="PF01529"/>
    </source>
</evidence>
<evidence type="ECO:0000256" key="2">
    <source>
        <dbReference type="ARBA" id="ARBA00022679"/>
    </source>
</evidence>
<evidence type="ECO:0000256" key="1">
    <source>
        <dbReference type="ARBA" id="ARBA00004141"/>
    </source>
</evidence>
<evidence type="ECO:0000256" key="4">
    <source>
        <dbReference type="ARBA" id="ARBA00022989"/>
    </source>
</evidence>
<comment type="catalytic activity">
    <reaction evidence="7">
        <text>L-cysteinyl-[protein] + hexadecanoyl-CoA = S-hexadecanoyl-L-cysteinyl-[protein] + CoA</text>
        <dbReference type="Rhea" id="RHEA:36683"/>
        <dbReference type="Rhea" id="RHEA-COMP:10131"/>
        <dbReference type="Rhea" id="RHEA-COMP:11032"/>
        <dbReference type="ChEBI" id="CHEBI:29950"/>
        <dbReference type="ChEBI" id="CHEBI:57287"/>
        <dbReference type="ChEBI" id="CHEBI:57379"/>
        <dbReference type="ChEBI" id="CHEBI:74151"/>
        <dbReference type="EC" id="2.3.1.225"/>
    </reaction>
</comment>
<keyword evidence="4 7" id="KW-1133">Transmembrane helix</keyword>
<feature type="transmembrane region" description="Helical" evidence="7">
    <location>
        <begin position="205"/>
        <end position="226"/>
    </location>
</feature>
<keyword evidence="5 7" id="KW-0472">Membrane</keyword>
<feature type="domain" description="Palmitoyltransferase DHHC" evidence="8">
    <location>
        <begin position="94"/>
        <end position="219"/>
    </location>
</feature>
<dbReference type="GO" id="GO:0016020">
    <property type="term" value="C:membrane"/>
    <property type="evidence" value="ECO:0007669"/>
    <property type="project" value="UniProtKB-SubCell"/>
</dbReference>
<reference evidence="10" key="1">
    <citation type="submission" date="2025-08" db="UniProtKB">
        <authorList>
            <consortium name="RefSeq"/>
        </authorList>
    </citation>
    <scope>IDENTIFICATION</scope>
    <source>
        <strain evidence="10">Mau12</strain>
        <tissue evidence="10">Whole Body</tissue>
    </source>
</reference>
<proteinExistence type="inferred from homology"/>
<keyword evidence="6 7" id="KW-0012">Acyltransferase</keyword>
<dbReference type="InterPro" id="IPR001594">
    <property type="entry name" value="Palmitoyltrfase_DHHC"/>
</dbReference>
<comment type="domain">
    <text evidence="7">The DHHC domain is required for palmitoyltransferase activity.</text>
</comment>
<dbReference type="PROSITE" id="PS50216">
    <property type="entry name" value="DHHC"/>
    <property type="match status" value="1"/>
</dbReference>
<dbReference type="InterPro" id="IPR039859">
    <property type="entry name" value="PFA4/ZDH16/20/ERF2-like"/>
</dbReference>
<feature type="transmembrane region" description="Helical" evidence="7">
    <location>
        <begin position="141"/>
        <end position="167"/>
    </location>
</feature>
<comment type="subcellular location">
    <subcellularLocation>
        <location evidence="1">Membrane</location>
        <topology evidence="1">Multi-pass membrane protein</topology>
    </subcellularLocation>
</comment>
<keyword evidence="9" id="KW-1185">Reference proteome</keyword>
<sequence length="300" mass="35644">MRFRSLKNIWPKEKLEQFLFLFILCGLPAIYYVLMEIMLPELSDYWSPGYVFQLLLGLFLFSNVMSNYVMCILVDPSIDPKLMKTQMERGQHSEDWHECDKCGILAPPRSRHCRKCGVCVLMRDHHCFFTGCCIGHENYRYFFYFLIYFFLSCMISLTSSSIFIYVLHGGRYQLFKLPHPAPNSAYFNSLIMRIIYFKLPDIYELVFFVVFVLLWIGVCVATYVAYDQWSRGCFCYDFEHQNFPFDRKLRRNFKTFLGRRMRWTWISGFVPSQLDHDGFDLDPENERVADPCSETTIKDG</sequence>